<keyword evidence="1" id="KW-0812">Transmembrane</keyword>
<protein>
    <recommendedName>
        <fullName evidence="3">MacB-like periplasmic core domain-containing protein</fullName>
    </recommendedName>
</protein>
<organism evidence="2">
    <name type="scientific">marine metagenome</name>
    <dbReference type="NCBI Taxonomy" id="408172"/>
    <lineage>
        <taxon>unclassified sequences</taxon>
        <taxon>metagenomes</taxon>
        <taxon>ecological metagenomes</taxon>
    </lineage>
</organism>
<feature type="non-terminal residue" evidence="2">
    <location>
        <position position="41"/>
    </location>
</feature>
<evidence type="ECO:0000313" key="2">
    <source>
        <dbReference type="EMBL" id="SVD54468.1"/>
    </source>
</evidence>
<dbReference type="EMBL" id="UINC01157464">
    <property type="protein sequence ID" value="SVD54468.1"/>
    <property type="molecule type" value="Genomic_DNA"/>
</dbReference>
<name>A0A382W8L5_9ZZZZ</name>
<gene>
    <name evidence="2" type="ORF">METZ01_LOCUS407322</name>
</gene>
<dbReference type="AlphaFoldDB" id="A0A382W8L5"/>
<sequence>MIISNLWNRKTRTVLTILGIAMGVAAVVSLSALGEGMASGM</sequence>
<keyword evidence="1" id="KW-1133">Transmembrane helix</keyword>
<evidence type="ECO:0000256" key="1">
    <source>
        <dbReference type="SAM" id="Phobius"/>
    </source>
</evidence>
<feature type="transmembrane region" description="Helical" evidence="1">
    <location>
        <begin position="12"/>
        <end position="33"/>
    </location>
</feature>
<evidence type="ECO:0008006" key="3">
    <source>
        <dbReference type="Google" id="ProtNLM"/>
    </source>
</evidence>
<proteinExistence type="predicted"/>
<accession>A0A382W8L5</accession>
<keyword evidence="1" id="KW-0472">Membrane</keyword>
<reference evidence="2" key="1">
    <citation type="submission" date="2018-05" db="EMBL/GenBank/DDBJ databases">
        <authorList>
            <person name="Lanie J.A."/>
            <person name="Ng W.-L."/>
            <person name="Kazmierczak K.M."/>
            <person name="Andrzejewski T.M."/>
            <person name="Davidsen T.M."/>
            <person name="Wayne K.J."/>
            <person name="Tettelin H."/>
            <person name="Glass J.I."/>
            <person name="Rusch D."/>
            <person name="Podicherti R."/>
            <person name="Tsui H.-C.T."/>
            <person name="Winkler M.E."/>
        </authorList>
    </citation>
    <scope>NUCLEOTIDE SEQUENCE</scope>
</reference>